<evidence type="ECO:0008006" key="3">
    <source>
        <dbReference type="Google" id="ProtNLM"/>
    </source>
</evidence>
<dbReference type="Proteomes" id="UP001157138">
    <property type="component" value="Unassembled WGS sequence"/>
</dbReference>
<comment type="caution">
    <text evidence="1">The sequence shown here is derived from an EMBL/GenBank/DDBJ whole genome shotgun (WGS) entry which is preliminary data.</text>
</comment>
<name>A0ABQ6EVI3_9VIBR</name>
<evidence type="ECO:0000313" key="2">
    <source>
        <dbReference type="Proteomes" id="UP001157138"/>
    </source>
</evidence>
<dbReference type="EMBL" id="BSPW01000009">
    <property type="protein sequence ID" value="GLT16560.1"/>
    <property type="molecule type" value="Genomic_DNA"/>
</dbReference>
<accession>A0ABQ6EVI3</accession>
<protein>
    <recommendedName>
        <fullName evidence="3">ATP F0F1 synthase synthase</fullName>
    </recommendedName>
</protein>
<organism evidence="1 2">
    <name type="scientific">Vibrio zhanjiangensis</name>
    <dbReference type="NCBI Taxonomy" id="1046128"/>
    <lineage>
        <taxon>Bacteria</taxon>
        <taxon>Pseudomonadati</taxon>
        <taxon>Pseudomonadota</taxon>
        <taxon>Gammaproteobacteria</taxon>
        <taxon>Vibrionales</taxon>
        <taxon>Vibrionaceae</taxon>
        <taxon>Vibrio</taxon>
    </lineage>
</organism>
<gene>
    <name evidence="1" type="ORF">GCM10007938_03360</name>
</gene>
<proteinExistence type="predicted"/>
<evidence type="ECO:0000313" key="1">
    <source>
        <dbReference type="EMBL" id="GLT16560.1"/>
    </source>
</evidence>
<sequence length="275" mass="31561">MKHLIAFAGVRSGGLHKVLSTPDEIFAQQDLTNRVAYSPSTNLDDDEWFYIEQFSGKGYENDFVAKQSPINTTTLNQLPVEKFEKIKYLCCEDGTKKYFQKLLPSQLISKKWFSVSDAPVLESNKKIISFSNTPDAIYDSASNELYFRDIAKVKAIFKGIEELYREATQEEVTEFLQQDFIELTEGYDVTSVKVSNRKRIAIAVDRISDYSATQKQEIFDYIHEYCPNVTFKDGKFSISSENDLKYVLFGIDERYYTTMLGKEKRLANSVISMAS</sequence>
<reference evidence="2" key="1">
    <citation type="journal article" date="2019" name="Int. J. Syst. Evol. Microbiol.">
        <title>The Global Catalogue of Microorganisms (GCM) 10K type strain sequencing project: providing services to taxonomists for standard genome sequencing and annotation.</title>
        <authorList>
            <consortium name="The Broad Institute Genomics Platform"/>
            <consortium name="The Broad Institute Genome Sequencing Center for Infectious Disease"/>
            <person name="Wu L."/>
            <person name="Ma J."/>
        </authorList>
    </citation>
    <scope>NUCLEOTIDE SEQUENCE [LARGE SCALE GENOMIC DNA]</scope>
    <source>
        <strain evidence="2">NBRC 108723</strain>
    </source>
</reference>
<keyword evidence="2" id="KW-1185">Reference proteome</keyword>
<dbReference type="RefSeq" id="WP_284190487.1">
    <property type="nucleotide sequence ID" value="NZ_BSPW01000009.1"/>
</dbReference>